<proteinExistence type="predicted"/>
<dbReference type="EMBL" id="JANPWB010000003">
    <property type="protein sequence ID" value="KAJ1197268.1"/>
    <property type="molecule type" value="Genomic_DNA"/>
</dbReference>
<reference evidence="2" key="1">
    <citation type="journal article" date="2022" name="bioRxiv">
        <title>Sequencing and chromosome-scale assembly of the giantPleurodeles waltlgenome.</title>
        <authorList>
            <person name="Brown T."/>
            <person name="Elewa A."/>
            <person name="Iarovenko S."/>
            <person name="Subramanian E."/>
            <person name="Araus A.J."/>
            <person name="Petzold A."/>
            <person name="Susuki M."/>
            <person name="Suzuki K.-i.T."/>
            <person name="Hayashi T."/>
            <person name="Toyoda A."/>
            <person name="Oliveira C."/>
            <person name="Osipova E."/>
            <person name="Leigh N.D."/>
            <person name="Simon A."/>
            <person name="Yun M.H."/>
        </authorList>
    </citation>
    <scope>NUCLEOTIDE SEQUENCE</scope>
    <source>
        <strain evidence="2">20211129_DDA</strain>
        <tissue evidence="2">Liver</tissue>
    </source>
</reference>
<gene>
    <name evidence="2" type="ORF">NDU88_001130</name>
</gene>
<organism evidence="2 3">
    <name type="scientific">Pleurodeles waltl</name>
    <name type="common">Iberian ribbed newt</name>
    <dbReference type="NCBI Taxonomy" id="8319"/>
    <lineage>
        <taxon>Eukaryota</taxon>
        <taxon>Metazoa</taxon>
        <taxon>Chordata</taxon>
        <taxon>Craniata</taxon>
        <taxon>Vertebrata</taxon>
        <taxon>Euteleostomi</taxon>
        <taxon>Amphibia</taxon>
        <taxon>Batrachia</taxon>
        <taxon>Caudata</taxon>
        <taxon>Salamandroidea</taxon>
        <taxon>Salamandridae</taxon>
        <taxon>Pleurodelinae</taxon>
        <taxon>Pleurodeles</taxon>
    </lineage>
</organism>
<protein>
    <submittedName>
        <fullName evidence="2">Uncharacterized protein</fullName>
    </submittedName>
</protein>
<evidence type="ECO:0000313" key="2">
    <source>
        <dbReference type="EMBL" id="KAJ1197268.1"/>
    </source>
</evidence>
<feature type="region of interest" description="Disordered" evidence="1">
    <location>
        <begin position="1"/>
        <end position="80"/>
    </location>
</feature>
<dbReference type="Proteomes" id="UP001066276">
    <property type="component" value="Chromosome 2_1"/>
</dbReference>
<name>A0AAV7V706_PLEWA</name>
<keyword evidence="3" id="KW-1185">Reference proteome</keyword>
<accession>A0AAV7V706</accession>
<sequence>MRLQGRRVSATPFAASGNSVQGAPSPRVVPSGPRLPARYRLTGPGASAGSAHLGGGSHSEVAQRGCRWPREPHLVPVKAR</sequence>
<dbReference type="AlphaFoldDB" id="A0AAV7V706"/>
<comment type="caution">
    <text evidence="2">The sequence shown here is derived from an EMBL/GenBank/DDBJ whole genome shotgun (WGS) entry which is preliminary data.</text>
</comment>
<evidence type="ECO:0000256" key="1">
    <source>
        <dbReference type="SAM" id="MobiDB-lite"/>
    </source>
</evidence>
<evidence type="ECO:0000313" key="3">
    <source>
        <dbReference type="Proteomes" id="UP001066276"/>
    </source>
</evidence>